<gene>
    <name evidence="1" type="ORF">H2198_007941</name>
</gene>
<evidence type="ECO:0000313" key="2">
    <source>
        <dbReference type="Proteomes" id="UP001172386"/>
    </source>
</evidence>
<dbReference type="Proteomes" id="UP001172386">
    <property type="component" value="Unassembled WGS sequence"/>
</dbReference>
<organism evidence="1 2">
    <name type="scientific">Neophaeococcomyces mojaviensis</name>
    <dbReference type="NCBI Taxonomy" id="3383035"/>
    <lineage>
        <taxon>Eukaryota</taxon>
        <taxon>Fungi</taxon>
        <taxon>Dikarya</taxon>
        <taxon>Ascomycota</taxon>
        <taxon>Pezizomycotina</taxon>
        <taxon>Eurotiomycetes</taxon>
        <taxon>Chaetothyriomycetidae</taxon>
        <taxon>Chaetothyriales</taxon>
        <taxon>Chaetothyriales incertae sedis</taxon>
        <taxon>Neophaeococcomyces</taxon>
    </lineage>
</organism>
<sequence length="1044" mass="114972">MSSMDRGQGSQRGISRLSRLPLARGASGPASIHQDDPMKQSQLPRASPFHTKKPSVVRPLGEGGNATIKPSFARNTGRLLDETMSPIRERSIQEPSNSLDTTPPNTRPDCAIASHDDENVMASKHEFIKPEKRRPRLSLSERTIETLASIPSSPSPTRRRSSTVKSSGSMGPPSRPASAMRNHRADTPSTPSSGYAPSPAKRPFRPPGKPATLAKEQPTVNTLGPVYTPPRAHLRDQSSRIGKPLRDNRRSISTAITVNQGEKHMHARKPSSQAGRVKSMYDLRAAASHTLNSKPSLPTLVKNPATPKNESNITRKPSFRETSPQTSLLKARRPGENVLASAVKPTKAPIKPLKYTKPTKPAPTPNESRKREPSADALNKSSAALRDTIAKAKAARRAELRSSSTTTDNIGAEWSPDDIIPLESFTSIGSQSLQKKIDGAFTSGVLNLSALGLKSLPQEVLTMYNFKEDSVIVWSETVDLKKLLIADNELQVLPEAAFPDWSREELLEDPEKSNQFGGLEVLDLHHNNLIDLPVGIRRLEQLRSLNLSSNSLNTSVFTTICQLSSLRELRLAKNGLSGSIPPEIVNVQSLQVLDLRDNQLDKLPAGLSELQNLQKLLLGGNRISSVPFTSIPTQSLLELDLSRNLLTGTFVTPSDMTSLQKLQVLDLSNNTLDCVCSESIELPSLQTLVVHNNRLKSLPDLTPCVELTTLTVSDNALNALPVGFCSLRRLRNADLSGNDIKSLESELMEMESLTAFNIAGNPLREKRYLSMNIDEIKGDLVKKTMPIDAVMTEKSISNNDRSQDTSSDAAADNTYRPKAGILDISSRGLSSLEPSQIDLSTPIHTIRLANNDFTKFPMEVLLHPSVKWSLKSLDMSHNQSLHPVDYLDREVDLPILQSLYVVSTGLTTLDTLTMYLKAPELKELNISCHRMTGHIPWVRAWYPSITTLLASDNWFESIDVEAVRGLEVLDVRNNEIESLPPRIGLLGNHTNKNEPGKLRSFECTGNRLRIPRILVIEKGTEAILKDLRRMIAIADVPEEWVNEI</sequence>
<evidence type="ECO:0000313" key="1">
    <source>
        <dbReference type="EMBL" id="KAJ9652811.1"/>
    </source>
</evidence>
<dbReference type="EMBL" id="JAPDRQ010000181">
    <property type="protein sequence ID" value="KAJ9652811.1"/>
    <property type="molecule type" value="Genomic_DNA"/>
</dbReference>
<keyword evidence="2" id="KW-1185">Reference proteome</keyword>
<reference evidence="1" key="1">
    <citation type="submission" date="2022-10" db="EMBL/GenBank/DDBJ databases">
        <title>Culturing micro-colonial fungi from biological soil crusts in the Mojave desert and describing Neophaeococcomyces mojavensis, and introducing the new genera and species Taxawa tesnikishii.</title>
        <authorList>
            <person name="Kurbessoian T."/>
            <person name="Stajich J.E."/>
        </authorList>
    </citation>
    <scope>NUCLEOTIDE SEQUENCE</scope>
    <source>
        <strain evidence="1">JES_112</strain>
    </source>
</reference>
<comment type="caution">
    <text evidence="1">The sequence shown here is derived from an EMBL/GenBank/DDBJ whole genome shotgun (WGS) entry which is preliminary data.</text>
</comment>
<protein>
    <submittedName>
        <fullName evidence="1">Uncharacterized protein</fullName>
    </submittedName>
</protein>
<proteinExistence type="predicted"/>
<name>A0ACC2ZYP2_9EURO</name>
<accession>A0ACC2ZYP2</accession>